<dbReference type="AlphaFoldDB" id="A0A922LC49"/>
<name>A0A922LC49_DERFA</name>
<reference evidence="2" key="1">
    <citation type="submission" date="2013-05" db="EMBL/GenBank/DDBJ databases">
        <authorList>
            <person name="Yim A.K.Y."/>
            <person name="Chan T.F."/>
            <person name="Ji K.M."/>
            <person name="Liu X.Y."/>
            <person name="Zhou J.W."/>
            <person name="Li R.Q."/>
            <person name="Yang K.Y."/>
            <person name="Li J."/>
            <person name="Li M."/>
            <person name="Law P.T.W."/>
            <person name="Wu Y.L."/>
            <person name="Cai Z.L."/>
            <person name="Qin H."/>
            <person name="Bao Y."/>
            <person name="Leung R.K.K."/>
            <person name="Ng P.K.S."/>
            <person name="Zou J."/>
            <person name="Zhong X.J."/>
            <person name="Ran P.X."/>
            <person name="Zhong N.S."/>
            <person name="Liu Z.G."/>
            <person name="Tsui S.K.W."/>
        </authorList>
    </citation>
    <scope>NUCLEOTIDE SEQUENCE</scope>
    <source>
        <strain evidence="2">Derf</strain>
        <tissue evidence="2">Whole organism</tissue>
    </source>
</reference>
<comment type="caution">
    <text evidence="2">The sequence shown here is derived from an EMBL/GenBank/DDBJ whole genome shotgun (WGS) entry which is preliminary data.</text>
</comment>
<keyword evidence="1" id="KW-1133">Transmembrane helix</keyword>
<evidence type="ECO:0000313" key="2">
    <source>
        <dbReference type="EMBL" id="KAH9528702.1"/>
    </source>
</evidence>
<feature type="transmembrane region" description="Helical" evidence="1">
    <location>
        <begin position="47"/>
        <end position="68"/>
    </location>
</feature>
<gene>
    <name evidence="2" type="ORF">DERF_002622</name>
</gene>
<dbReference type="Proteomes" id="UP000790347">
    <property type="component" value="Unassembled WGS sequence"/>
</dbReference>
<protein>
    <submittedName>
        <fullName evidence="2">Uncharacterized protein</fullName>
    </submittedName>
</protein>
<keyword evidence="1" id="KW-0472">Membrane</keyword>
<proteinExistence type="predicted"/>
<evidence type="ECO:0000313" key="3">
    <source>
        <dbReference type="Proteomes" id="UP000790347"/>
    </source>
</evidence>
<keyword evidence="3" id="KW-1185">Reference proteome</keyword>
<accession>A0A922LC49</accession>
<sequence>MTTMKNKLGPSKIKLDGHHHYHYMGDNFKIFCHLINEKLQKLMATKISITLMIIDFATTIIKIINNFIQQNQKRPEKNV</sequence>
<reference evidence="2" key="2">
    <citation type="journal article" date="2022" name="Res Sq">
        <title>Comparative Genomics Reveals Insights into the Divergent Evolution of Astigmatic Mites and Household Pest Adaptations.</title>
        <authorList>
            <person name="Xiong Q."/>
            <person name="Wan A.T.-Y."/>
            <person name="Liu X.-Y."/>
            <person name="Fung C.S.-H."/>
            <person name="Xiao X."/>
            <person name="Malainual N."/>
            <person name="Hou J."/>
            <person name="Wang L."/>
            <person name="Wang M."/>
            <person name="Yang K."/>
            <person name="Cui Y."/>
            <person name="Leung E."/>
            <person name="Nong W."/>
            <person name="Shin S.-K."/>
            <person name="Au S."/>
            <person name="Jeong K.Y."/>
            <person name="Chew F.T."/>
            <person name="Hui J."/>
            <person name="Leung T.F."/>
            <person name="Tungtrongchitr A."/>
            <person name="Zhong N."/>
            <person name="Liu Z."/>
            <person name="Tsui S."/>
        </authorList>
    </citation>
    <scope>NUCLEOTIDE SEQUENCE</scope>
    <source>
        <strain evidence="2">Derf</strain>
        <tissue evidence="2">Whole organism</tissue>
    </source>
</reference>
<organism evidence="2 3">
    <name type="scientific">Dermatophagoides farinae</name>
    <name type="common">American house dust mite</name>
    <dbReference type="NCBI Taxonomy" id="6954"/>
    <lineage>
        <taxon>Eukaryota</taxon>
        <taxon>Metazoa</taxon>
        <taxon>Ecdysozoa</taxon>
        <taxon>Arthropoda</taxon>
        <taxon>Chelicerata</taxon>
        <taxon>Arachnida</taxon>
        <taxon>Acari</taxon>
        <taxon>Acariformes</taxon>
        <taxon>Sarcoptiformes</taxon>
        <taxon>Astigmata</taxon>
        <taxon>Psoroptidia</taxon>
        <taxon>Analgoidea</taxon>
        <taxon>Pyroglyphidae</taxon>
        <taxon>Dermatophagoidinae</taxon>
        <taxon>Dermatophagoides</taxon>
    </lineage>
</organism>
<keyword evidence="1" id="KW-0812">Transmembrane</keyword>
<dbReference type="EMBL" id="ASGP02000001">
    <property type="protein sequence ID" value="KAH9528702.1"/>
    <property type="molecule type" value="Genomic_DNA"/>
</dbReference>
<evidence type="ECO:0000256" key="1">
    <source>
        <dbReference type="SAM" id="Phobius"/>
    </source>
</evidence>